<dbReference type="GeneTree" id="ENSGT00940000163481"/>
<accession>G1R4V1</accession>
<feature type="domain" description="WAP" evidence="2">
    <location>
        <begin position="36"/>
        <end position="81"/>
    </location>
</feature>
<dbReference type="InParanoid" id="G1R4V1"/>
<dbReference type="Ensembl" id="ENSNLET00000008611.2">
    <property type="protein sequence ID" value="ENSNLEP00000008223.1"/>
    <property type="gene ID" value="ENSNLEG00000006753.2"/>
</dbReference>
<dbReference type="PROSITE" id="PS51390">
    <property type="entry name" value="WAP"/>
    <property type="match status" value="1"/>
</dbReference>
<dbReference type="Gene3D" id="4.10.75.10">
    <property type="entry name" value="Elafin-like"/>
    <property type="match status" value="1"/>
</dbReference>
<dbReference type="Pfam" id="PF00095">
    <property type="entry name" value="WAP"/>
    <property type="match status" value="1"/>
</dbReference>
<dbReference type="AlphaFoldDB" id="G1R4V1"/>
<keyword evidence="4" id="KW-1185">Reference proteome</keyword>
<dbReference type="GeneID" id="100579745"/>
<gene>
    <name evidence="3" type="primary">WFDC10A</name>
    <name evidence="3" type="synonym">LOC100579745</name>
</gene>
<dbReference type="HOGENOM" id="CLU_175686_0_0_1"/>
<dbReference type="GO" id="GO:0030414">
    <property type="term" value="F:peptidase inhibitor activity"/>
    <property type="evidence" value="ECO:0007669"/>
    <property type="project" value="InterPro"/>
</dbReference>
<dbReference type="OrthoDB" id="9835640at2759"/>
<feature type="signal peptide" evidence="1">
    <location>
        <begin position="1"/>
        <end position="23"/>
    </location>
</feature>
<dbReference type="KEGG" id="nle:100579745"/>
<dbReference type="STRING" id="61853.ENSNLEP00000008223"/>
<dbReference type="Proteomes" id="UP000001073">
    <property type="component" value="Chromosome 13"/>
</dbReference>
<evidence type="ECO:0000259" key="2">
    <source>
        <dbReference type="PROSITE" id="PS51390"/>
    </source>
</evidence>
<dbReference type="eggNOG" id="ENOG502T9GU">
    <property type="taxonomic scope" value="Eukaryota"/>
</dbReference>
<evidence type="ECO:0000313" key="3">
    <source>
        <dbReference type="Ensembl" id="ENSNLEP00000008223.1"/>
    </source>
</evidence>
<sequence length="81" mass="9152">MPSQTLLPVLVLCVVLLLLQAQGGYHDKKRMQKTQLSPEIKVCQQQPKLYLCKHLCESHRDCQANNICCSTYCGNVCMSIL</sequence>
<dbReference type="FunCoup" id="G1R4V1">
    <property type="interactions" value="5"/>
</dbReference>
<dbReference type="EMBL" id="ADFV01004497">
    <property type="status" value="NOT_ANNOTATED_CDS"/>
    <property type="molecule type" value="Genomic_DNA"/>
</dbReference>
<reference evidence="3" key="2">
    <citation type="submission" date="2025-08" db="UniProtKB">
        <authorList>
            <consortium name="Ensembl"/>
        </authorList>
    </citation>
    <scope>IDENTIFICATION</scope>
</reference>
<reference evidence="3" key="3">
    <citation type="submission" date="2025-09" db="UniProtKB">
        <authorList>
            <consortium name="Ensembl"/>
        </authorList>
    </citation>
    <scope>IDENTIFICATION</scope>
</reference>
<protein>
    <submittedName>
        <fullName evidence="3">WAP four-disulfide core domain 10A</fullName>
    </submittedName>
</protein>
<keyword evidence="1" id="KW-0732">Signal</keyword>
<dbReference type="SUPFAM" id="SSF57256">
    <property type="entry name" value="Elafin-like"/>
    <property type="match status" value="1"/>
</dbReference>
<evidence type="ECO:0000256" key="1">
    <source>
        <dbReference type="SAM" id="SignalP"/>
    </source>
</evidence>
<dbReference type="InterPro" id="IPR008197">
    <property type="entry name" value="WAP_dom"/>
</dbReference>
<dbReference type="InterPro" id="IPR036645">
    <property type="entry name" value="Elafin-like_sf"/>
</dbReference>
<feature type="chain" id="PRO_5003419477" evidence="1">
    <location>
        <begin position="24"/>
        <end position="81"/>
    </location>
</feature>
<organism evidence="3 4">
    <name type="scientific">Nomascus leucogenys</name>
    <name type="common">Northern white-cheeked gibbon</name>
    <name type="synonym">Hylobates leucogenys</name>
    <dbReference type="NCBI Taxonomy" id="61853"/>
    <lineage>
        <taxon>Eukaryota</taxon>
        <taxon>Metazoa</taxon>
        <taxon>Chordata</taxon>
        <taxon>Craniata</taxon>
        <taxon>Vertebrata</taxon>
        <taxon>Euteleostomi</taxon>
        <taxon>Mammalia</taxon>
        <taxon>Eutheria</taxon>
        <taxon>Euarchontoglires</taxon>
        <taxon>Primates</taxon>
        <taxon>Haplorrhini</taxon>
        <taxon>Catarrhini</taxon>
        <taxon>Hylobatidae</taxon>
        <taxon>Nomascus</taxon>
    </lineage>
</organism>
<evidence type="ECO:0000313" key="4">
    <source>
        <dbReference type="Proteomes" id="UP000001073"/>
    </source>
</evidence>
<reference evidence="3 4" key="1">
    <citation type="submission" date="2012-10" db="EMBL/GenBank/DDBJ databases">
        <authorList>
            <consortium name="Gibbon Genome Sequencing Consortium"/>
        </authorList>
    </citation>
    <scope>NUCLEOTIDE SEQUENCE [LARGE SCALE GENOMIC DNA]</scope>
</reference>
<dbReference type="GO" id="GO:0005576">
    <property type="term" value="C:extracellular region"/>
    <property type="evidence" value="ECO:0007669"/>
    <property type="project" value="InterPro"/>
</dbReference>
<dbReference type="OMA" id="HRNCQAN"/>
<proteinExistence type="predicted"/>
<name>G1R4V1_NOMLE</name>